<dbReference type="Proteomes" id="UP001595957">
    <property type="component" value="Unassembled WGS sequence"/>
</dbReference>
<dbReference type="InterPro" id="IPR002539">
    <property type="entry name" value="MaoC-like_dom"/>
</dbReference>
<dbReference type="EMBL" id="JBHSFZ010000058">
    <property type="protein sequence ID" value="MFC4595704.1"/>
    <property type="molecule type" value="Genomic_DNA"/>
</dbReference>
<reference evidence="5" key="1">
    <citation type="journal article" date="2019" name="Int. J. Syst. Evol. Microbiol.">
        <title>The Global Catalogue of Microorganisms (GCM) 10K type strain sequencing project: providing services to taxonomists for standard genome sequencing and annotation.</title>
        <authorList>
            <consortium name="The Broad Institute Genomics Platform"/>
            <consortium name="The Broad Institute Genome Sequencing Center for Infectious Disease"/>
            <person name="Wu L."/>
            <person name="Ma J."/>
        </authorList>
    </citation>
    <scope>NUCLEOTIDE SEQUENCE [LARGE SCALE GENOMIC DNA]</scope>
    <source>
        <strain evidence="5">NBRC 103632</strain>
    </source>
</reference>
<dbReference type="InterPro" id="IPR054357">
    <property type="entry name" value="MFE-2_N"/>
</dbReference>
<accession>A0ABV9F633</accession>
<feature type="domain" description="Peroxisomal multifunctional enzyme type 2-like N-terminal" evidence="3">
    <location>
        <begin position="28"/>
        <end position="153"/>
    </location>
</feature>
<dbReference type="RefSeq" id="WP_380806214.1">
    <property type="nucleotide sequence ID" value="NZ_JBHSFZ010000058.1"/>
</dbReference>
<evidence type="ECO:0000259" key="2">
    <source>
        <dbReference type="Pfam" id="PF01575"/>
    </source>
</evidence>
<dbReference type="CDD" id="cd03448">
    <property type="entry name" value="HDE_HSD"/>
    <property type="match status" value="1"/>
</dbReference>
<gene>
    <name evidence="4" type="ORF">ACFO3E_16210</name>
</gene>
<dbReference type="InterPro" id="IPR029069">
    <property type="entry name" value="HotDog_dom_sf"/>
</dbReference>
<dbReference type="PANTHER" id="PTHR13078:SF56">
    <property type="entry name" value="PEROXISOMAL MULTIFUNCTIONAL ENZYME TYPE 2"/>
    <property type="match status" value="1"/>
</dbReference>
<comment type="caution">
    <text evidence="4">The sequence shown here is derived from an EMBL/GenBank/DDBJ whole genome shotgun (WGS) entry which is preliminary data.</text>
</comment>
<dbReference type="SUPFAM" id="SSF54637">
    <property type="entry name" value="Thioesterase/thiol ester dehydrase-isomerase"/>
    <property type="match status" value="2"/>
</dbReference>
<protein>
    <submittedName>
        <fullName evidence="4">MaoC/PaaZ C-terminal domain-containing protein</fullName>
    </submittedName>
</protein>
<evidence type="ECO:0000256" key="1">
    <source>
        <dbReference type="SAM" id="MobiDB-lite"/>
    </source>
</evidence>
<evidence type="ECO:0000259" key="3">
    <source>
        <dbReference type="Pfam" id="PF22622"/>
    </source>
</evidence>
<name>A0ABV9F633_9SPHN</name>
<keyword evidence="5" id="KW-1185">Reference proteome</keyword>
<sequence length="290" mass="30994">MTGTDERPIGARVTMDMLGSTGASEPIEWTERDVILYALGVGAGSTDADLRFTTENSAGIELYVLPSFLSAMTQPCKPPAFATLDQGRFLHAEQRVELSQDIPVSGRGFMQPQIDLVIDKGKGAILRNVVTVRADSVDGPIIGRTYSSVFVTGGGGFGGPRGSQPTQETPERAPEARITNPLRPDQALLYRLSGDRNPLHSDPSFSKPRGFNGPILHGLCTYGFACRALIEAAGPNAGSLRMMSGRFRKPVFPGDALTTEIWFQTPGDALFRVLDGSGEIVFEGGSATFA</sequence>
<proteinExistence type="predicted"/>
<feature type="domain" description="MaoC-like" evidence="2">
    <location>
        <begin position="167"/>
        <end position="264"/>
    </location>
</feature>
<feature type="region of interest" description="Disordered" evidence="1">
    <location>
        <begin position="155"/>
        <end position="179"/>
    </location>
</feature>
<dbReference type="PANTHER" id="PTHR13078">
    <property type="entry name" value="PEROXISOMAL MULTIFUNCTIONAL ENZYME TYPE 2-RELATED"/>
    <property type="match status" value="1"/>
</dbReference>
<dbReference type="Pfam" id="PF22622">
    <property type="entry name" value="MFE-2_hydrat-2_N"/>
    <property type="match status" value="1"/>
</dbReference>
<organism evidence="4 5">
    <name type="scientific">Sphingobium tyrosinilyticum</name>
    <dbReference type="NCBI Taxonomy" id="2715436"/>
    <lineage>
        <taxon>Bacteria</taxon>
        <taxon>Pseudomonadati</taxon>
        <taxon>Pseudomonadota</taxon>
        <taxon>Alphaproteobacteria</taxon>
        <taxon>Sphingomonadales</taxon>
        <taxon>Sphingomonadaceae</taxon>
        <taxon>Sphingobium</taxon>
    </lineage>
</organism>
<dbReference type="Pfam" id="PF01575">
    <property type="entry name" value="MaoC_dehydratas"/>
    <property type="match status" value="1"/>
</dbReference>
<dbReference type="Gene3D" id="3.10.129.10">
    <property type="entry name" value="Hotdog Thioesterase"/>
    <property type="match status" value="1"/>
</dbReference>
<evidence type="ECO:0000313" key="5">
    <source>
        <dbReference type="Proteomes" id="UP001595957"/>
    </source>
</evidence>
<evidence type="ECO:0000313" key="4">
    <source>
        <dbReference type="EMBL" id="MFC4595704.1"/>
    </source>
</evidence>